<dbReference type="Pfam" id="PF02777">
    <property type="entry name" value="Sod_Fe_C"/>
    <property type="match status" value="1"/>
</dbReference>
<proteinExistence type="inferred from homology"/>
<dbReference type="InterPro" id="IPR019833">
    <property type="entry name" value="Mn/Fe_SOD_BS"/>
</dbReference>
<dbReference type="SUPFAM" id="SSF46609">
    <property type="entry name" value="Fe,Mn superoxide dismutase (SOD), N-terminal domain"/>
    <property type="match status" value="1"/>
</dbReference>
<dbReference type="Gene3D" id="3.55.40.20">
    <property type="entry name" value="Iron/manganese superoxide dismutase, C-terminal domain"/>
    <property type="match status" value="1"/>
</dbReference>
<feature type="binding site" evidence="6">
    <location>
        <position position="27"/>
    </location>
    <ligand>
        <name>Mn(2+)</name>
        <dbReference type="ChEBI" id="CHEBI:29035"/>
    </ligand>
</feature>
<evidence type="ECO:0000256" key="5">
    <source>
        <dbReference type="ARBA" id="ARBA00049204"/>
    </source>
</evidence>
<evidence type="ECO:0000256" key="1">
    <source>
        <dbReference type="ARBA" id="ARBA00008714"/>
    </source>
</evidence>
<dbReference type="EMBL" id="JAYGII010000003">
    <property type="protein sequence ID" value="MEA5444732.1"/>
    <property type="molecule type" value="Genomic_DNA"/>
</dbReference>
<dbReference type="GO" id="GO:0046914">
    <property type="term" value="F:transition metal ion binding"/>
    <property type="evidence" value="ECO:0007669"/>
    <property type="project" value="UniProtKB-ARBA"/>
</dbReference>
<evidence type="ECO:0000256" key="2">
    <source>
        <dbReference type="ARBA" id="ARBA00022723"/>
    </source>
</evidence>
<dbReference type="Proteomes" id="UP001302316">
    <property type="component" value="Unassembled WGS sequence"/>
</dbReference>
<dbReference type="PANTHER" id="PTHR42769">
    <property type="entry name" value="SUPEROXIDE DISMUTASE"/>
    <property type="match status" value="1"/>
</dbReference>
<dbReference type="Pfam" id="PF00081">
    <property type="entry name" value="Sod_Fe_N"/>
    <property type="match status" value="1"/>
</dbReference>
<feature type="binding site" evidence="6">
    <location>
        <position position="162"/>
    </location>
    <ligand>
        <name>Mn(2+)</name>
        <dbReference type="ChEBI" id="CHEBI:29035"/>
    </ligand>
</feature>
<keyword evidence="3 7" id="KW-0560">Oxidoreductase</keyword>
<dbReference type="PIRSF" id="PIRSF000349">
    <property type="entry name" value="SODismutase"/>
    <property type="match status" value="1"/>
</dbReference>
<gene>
    <name evidence="10" type="ORF">VCB98_02750</name>
</gene>
<evidence type="ECO:0000256" key="4">
    <source>
        <dbReference type="ARBA" id="ARBA00023004"/>
    </source>
</evidence>
<dbReference type="InterPro" id="IPR036314">
    <property type="entry name" value="SOD_C_sf"/>
</dbReference>
<evidence type="ECO:0000313" key="11">
    <source>
        <dbReference type="Proteomes" id="UP001302316"/>
    </source>
</evidence>
<feature type="binding site" evidence="6">
    <location>
        <position position="158"/>
    </location>
    <ligand>
        <name>Mn(2+)</name>
        <dbReference type="ChEBI" id="CHEBI:29035"/>
    </ligand>
</feature>
<dbReference type="InterPro" id="IPR001189">
    <property type="entry name" value="Mn/Fe_SOD"/>
</dbReference>
<name>A0AAP6MLL2_9GAMM</name>
<dbReference type="InterPro" id="IPR019831">
    <property type="entry name" value="Mn/Fe_SOD_N"/>
</dbReference>
<dbReference type="SUPFAM" id="SSF54719">
    <property type="entry name" value="Fe,Mn superoxide dismutase (SOD), C-terminal domain"/>
    <property type="match status" value="1"/>
</dbReference>
<dbReference type="FunFam" id="3.55.40.20:FF:000001">
    <property type="entry name" value="Superoxide dismutase"/>
    <property type="match status" value="1"/>
</dbReference>
<keyword evidence="11" id="KW-1185">Reference proteome</keyword>
<dbReference type="PANTHER" id="PTHR42769:SF3">
    <property type="entry name" value="SUPEROXIDE DISMUTASE [FE] 2, CHLOROPLASTIC"/>
    <property type="match status" value="1"/>
</dbReference>
<reference evidence="10 11" key="1">
    <citation type="submission" date="2023-12" db="EMBL/GenBank/DDBJ databases">
        <title>Whole-genome sequencing of halo(alkali)philic microorganisms from hypersaline lakes.</title>
        <authorList>
            <person name="Sorokin D.Y."/>
            <person name="Merkel A.Y."/>
            <person name="Messina E."/>
            <person name="Yakimov M."/>
        </authorList>
    </citation>
    <scope>NUCLEOTIDE SEQUENCE [LARGE SCALE GENOMIC DNA]</scope>
    <source>
        <strain evidence="10 11">AB-CW1</strain>
    </source>
</reference>
<feature type="domain" description="Manganese/iron superoxide dismutase N-terminal" evidence="8">
    <location>
        <begin position="2"/>
        <end position="82"/>
    </location>
</feature>
<comment type="function">
    <text evidence="7">Destroys radicals which are normally produced within the cells and which are toxic to biological systems.</text>
</comment>
<dbReference type="GO" id="GO:0005737">
    <property type="term" value="C:cytoplasm"/>
    <property type="evidence" value="ECO:0007669"/>
    <property type="project" value="UniProtKB-ARBA"/>
</dbReference>
<dbReference type="EC" id="1.15.1.1" evidence="7"/>
<evidence type="ECO:0000259" key="9">
    <source>
        <dbReference type="Pfam" id="PF02777"/>
    </source>
</evidence>
<dbReference type="InterPro" id="IPR019832">
    <property type="entry name" value="Mn/Fe_SOD_C"/>
</dbReference>
<keyword evidence="2 6" id="KW-0479">Metal-binding</keyword>
<sequence>MSHELMQLPYAMDALEPHISRETLEYHYGKHHQTYVNTLNGLVEGTPDAELSLEDLVKKASGKLFNQAAQVWNHNFYWQSLSPNGGGEPDGELKAAIEKRWGSVDAFRKEFTEQTVANFASGWGWLVKKADGSLDIVQTDDAETPLSDDSLTPLLTCDIWEHAYYIDYRNARPKYMEAFWKLVNWEFAAANLAK</sequence>
<evidence type="ECO:0000256" key="3">
    <source>
        <dbReference type="ARBA" id="ARBA00023002"/>
    </source>
</evidence>
<dbReference type="RefSeq" id="WP_346050244.1">
    <property type="nucleotide sequence ID" value="NZ_JAYGII010000003.1"/>
</dbReference>
<evidence type="ECO:0000313" key="10">
    <source>
        <dbReference type="EMBL" id="MEA5444732.1"/>
    </source>
</evidence>
<comment type="catalytic activity">
    <reaction evidence="5 7">
        <text>2 superoxide + 2 H(+) = H2O2 + O2</text>
        <dbReference type="Rhea" id="RHEA:20696"/>
        <dbReference type="ChEBI" id="CHEBI:15378"/>
        <dbReference type="ChEBI" id="CHEBI:15379"/>
        <dbReference type="ChEBI" id="CHEBI:16240"/>
        <dbReference type="ChEBI" id="CHEBI:18421"/>
        <dbReference type="EC" id="1.15.1.1"/>
    </reaction>
</comment>
<accession>A0AAP6MLL2</accession>
<dbReference type="GO" id="GO:0004784">
    <property type="term" value="F:superoxide dismutase activity"/>
    <property type="evidence" value="ECO:0007669"/>
    <property type="project" value="UniProtKB-EC"/>
</dbReference>
<dbReference type="PROSITE" id="PS00088">
    <property type="entry name" value="SOD_MN"/>
    <property type="match status" value="1"/>
</dbReference>
<dbReference type="FunFam" id="1.10.287.990:FF:000002">
    <property type="entry name" value="Superoxide dismutase"/>
    <property type="match status" value="1"/>
</dbReference>
<comment type="similarity">
    <text evidence="1 7">Belongs to the iron/manganese superoxide dismutase family.</text>
</comment>
<evidence type="ECO:0000259" key="8">
    <source>
        <dbReference type="Pfam" id="PF00081"/>
    </source>
</evidence>
<dbReference type="AlphaFoldDB" id="A0AAP6MLL2"/>
<feature type="domain" description="Manganese/iron superoxide dismutase C-terminal" evidence="9">
    <location>
        <begin position="89"/>
        <end position="190"/>
    </location>
</feature>
<feature type="binding site" evidence="6">
    <location>
        <position position="74"/>
    </location>
    <ligand>
        <name>Mn(2+)</name>
        <dbReference type="ChEBI" id="CHEBI:29035"/>
    </ligand>
</feature>
<evidence type="ECO:0000256" key="7">
    <source>
        <dbReference type="RuleBase" id="RU000414"/>
    </source>
</evidence>
<organism evidence="10 11">
    <name type="scientific">Natronospira elongata</name>
    <dbReference type="NCBI Taxonomy" id="3110268"/>
    <lineage>
        <taxon>Bacteria</taxon>
        <taxon>Pseudomonadati</taxon>
        <taxon>Pseudomonadota</taxon>
        <taxon>Gammaproteobacteria</taxon>
        <taxon>Natronospirales</taxon>
        <taxon>Natronospiraceae</taxon>
        <taxon>Natronospira</taxon>
    </lineage>
</organism>
<dbReference type="PRINTS" id="PR01703">
    <property type="entry name" value="MNSODISMTASE"/>
</dbReference>
<protein>
    <recommendedName>
        <fullName evidence="7">Superoxide dismutase</fullName>
        <ecNumber evidence="7">1.15.1.1</ecNumber>
    </recommendedName>
</protein>
<dbReference type="Gene3D" id="1.10.287.990">
    <property type="entry name" value="Fe,Mn superoxide dismutase (SOD) domain"/>
    <property type="match status" value="1"/>
</dbReference>
<dbReference type="InterPro" id="IPR036324">
    <property type="entry name" value="Mn/Fe_SOD_N_sf"/>
</dbReference>
<comment type="caution">
    <text evidence="10">The sequence shown here is derived from an EMBL/GenBank/DDBJ whole genome shotgun (WGS) entry which is preliminary data.</text>
</comment>
<evidence type="ECO:0000256" key="6">
    <source>
        <dbReference type="PIRSR" id="PIRSR000349-1"/>
    </source>
</evidence>
<keyword evidence="4" id="KW-0408">Iron</keyword>